<accession>A0A261F4D6</accession>
<protein>
    <submittedName>
        <fullName evidence="2">Uncharacterized protein</fullName>
    </submittedName>
</protein>
<evidence type="ECO:0000313" key="3">
    <source>
        <dbReference type="Proteomes" id="UP000216454"/>
    </source>
</evidence>
<dbReference type="EMBL" id="MWWQ01000001">
    <property type="protein sequence ID" value="OZG53999.1"/>
    <property type="molecule type" value="Genomic_DNA"/>
</dbReference>
<keyword evidence="1" id="KW-0812">Transmembrane</keyword>
<keyword evidence="3" id="KW-1185">Reference proteome</keyword>
<comment type="caution">
    <text evidence="2">The sequence shown here is derived from an EMBL/GenBank/DDBJ whole genome shotgun (WGS) entry which is preliminary data.</text>
</comment>
<sequence>MHAGCCIRADAFLNKNILRCDICRNGNVKFAGMESLLMNKKVTRAEGTSDVVLALINVCVLLVALIVVIPVGNWGYMALICLLMAIQVGVMAARIAGKRRKDDGKEDRQ</sequence>
<reference evidence="2 3" key="1">
    <citation type="journal article" date="2017" name="BMC Genomics">
        <title>Comparative genomic and phylogenomic analyses of the Bifidobacteriaceae family.</title>
        <authorList>
            <person name="Lugli G.A."/>
            <person name="Milani C."/>
            <person name="Turroni F."/>
            <person name="Duranti S."/>
            <person name="Mancabelli L."/>
            <person name="Mangifesta M."/>
            <person name="Ferrario C."/>
            <person name="Modesto M."/>
            <person name="Mattarelli P."/>
            <person name="Jiri K."/>
            <person name="van Sinderen D."/>
            <person name="Ventura M."/>
        </authorList>
    </citation>
    <scope>NUCLEOTIDE SEQUENCE [LARGE SCALE GENOMIC DNA]</scope>
    <source>
        <strain evidence="2 3">DSM 24744</strain>
    </source>
</reference>
<keyword evidence="1" id="KW-1133">Transmembrane helix</keyword>
<evidence type="ECO:0000313" key="2">
    <source>
        <dbReference type="EMBL" id="OZG53999.1"/>
    </source>
</evidence>
<name>A0A261F4D6_9BIFI</name>
<organism evidence="2 3">
    <name type="scientific">Pseudoscardovia suis</name>
    <dbReference type="NCBI Taxonomy" id="987063"/>
    <lineage>
        <taxon>Bacteria</taxon>
        <taxon>Bacillati</taxon>
        <taxon>Actinomycetota</taxon>
        <taxon>Actinomycetes</taxon>
        <taxon>Bifidobacteriales</taxon>
        <taxon>Bifidobacteriaceae</taxon>
        <taxon>Pseudoscardovia</taxon>
    </lineage>
</organism>
<gene>
    <name evidence="2" type="ORF">PSSU_0102</name>
</gene>
<feature type="transmembrane region" description="Helical" evidence="1">
    <location>
        <begin position="75"/>
        <end position="96"/>
    </location>
</feature>
<keyword evidence="1" id="KW-0472">Membrane</keyword>
<evidence type="ECO:0000256" key="1">
    <source>
        <dbReference type="SAM" id="Phobius"/>
    </source>
</evidence>
<feature type="transmembrane region" description="Helical" evidence="1">
    <location>
        <begin position="51"/>
        <end position="69"/>
    </location>
</feature>
<proteinExistence type="predicted"/>
<dbReference type="Proteomes" id="UP000216454">
    <property type="component" value="Unassembled WGS sequence"/>
</dbReference>
<dbReference type="AlphaFoldDB" id="A0A261F4D6"/>